<dbReference type="Gene3D" id="3.40.470.10">
    <property type="entry name" value="Uracil-DNA glycosylase-like domain"/>
    <property type="match status" value="1"/>
</dbReference>
<dbReference type="PANTHER" id="PTHR42160">
    <property type="entry name" value="URACIL-DNA GLYCOSYLASE SUPERFAMILY PROTEIN"/>
    <property type="match status" value="1"/>
</dbReference>
<evidence type="ECO:0000259" key="1">
    <source>
        <dbReference type="Pfam" id="PF03167"/>
    </source>
</evidence>
<dbReference type="EMBL" id="QFCQ01000252">
    <property type="protein sequence ID" value="RDW11676.1"/>
    <property type="molecule type" value="Genomic_DNA"/>
</dbReference>
<comment type="caution">
    <text evidence="2">The sequence shown here is derived from an EMBL/GenBank/DDBJ whole genome shotgun (WGS) entry which is preliminary data.</text>
</comment>
<dbReference type="AlphaFoldDB" id="A0A3D8P6J3"/>
<dbReference type="Proteomes" id="UP000256679">
    <property type="component" value="Unassembled WGS sequence"/>
</dbReference>
<evidence type="ECO:0000313" key="2">
    <source>
        <dbReference type="EMBL" id="RDW11676.1"/>
    </source>
</evidence>
<dbReference type="RefSeq" id="WP_309545865.1">
    <property type="nucleotide sequence ID" value="NZ_QFCQ01000252.1"/>
</dbReference>
<dbReference type="Pfam" id="PF03167">
    <property type="entry name" value="UDG"/>
    <property type="match status" value="1"/>
</dbReference>
<keyword evidence="3" id="KW-1185">Reference proteome</keyword>
<dbReference type="PANTHER" id="PTHR42160:SF1">
    <property type="entry name" value="URACIL-DNA GLYCOSYLASE SUPERFAMILY PROTEIN"/>
    <property type="match status" value="1"/>
</dbReference>
<reference evidence="2 3" key="1">
    <citation type="submission" date="2018-05" db="EMBL/GenBank/DDBJ databases">
        <title>Whole genome sequencing of Paracoccus thiocyanatus SST.</title>
        <authorList>
            <person name="Ghosh W."/>
            <person name="Rameez M.J."/>
            <person name="Roy C."/>
        </authorList>
    </citation>
    <scope>NUCLEOTIDE SEQUENCE [LARGE SCALE GENOMIC DNA]</scope>
    <source>
        <strain evidence="2 3">SST</strain>
    </source>
</reference>
<protein>
    <submittedName>
        <fullName evidence="2">Uracil-DNA glycosylase</fullName>
    </submittedName>
</protein>
<dbReference type="InterPro" id="IPR036895">
    <property type="entry name" value="Uracil-DNA_glycosylase-like_sf"/>
</dbReference>
<dbReference type="InterPro" id="IPR005122">
    <property type="entry name" value="Uracil-DNA_glycosylase-like"/>
</dbReference>
<feature type="non-terminal residue" evidence="2">
    <location>
        <position position="1"/>
    </location>
</feature>
<accession>A0A3D8P6J3</accession>
<name>A0A3D8P6J3_9RHOB</name>
<sequence>QSLGAPASGELRPRLTLLVGGHAQRWHLGPPARAGVTATVAGWRDHAPHIFPLPHPSWRNTAWLRRNPWFQTDLLPELRAAIAAQLREADDTAG</sequence>
<proteinExistence type="predicted"/>
<dbReference type="InterPro" id="IPR047124">
    <property type="entry name" value="HI_0220.2"/>
</dbReference>
<evidence type="ECO:0000313" key="3">
    <source>
        <dbReference type="Proteomes" id="UP000256679"/>
    </source>
</evidence>
<gene>
    <name evidence="2" type="ORF">DIE28_18145</name>
</gene>
<dbReference type="SUPFAM" id="SSF52141">
    <property type="entry name" value="Uracil-DNA glycosylase-like"/>
    <property type="match status" value="1"/>
</dbReference>
<feature type="domain" description="Uracil-DNA glycosylase-like" evidence="1">
    <location>
        <begin position="11"/>
        <end position="79"/>
    </location>
</feature>
<organism evidence="2 3">
    <name type="scientific">Paracoccus thiocyanatus</name>
    <dbReference type="NCBI Taxonomy" id="34006"/>
    <lineage>
        <taxon>Bacteria</taxon>
        <taxon>Pseudomonadati</taxon>
        <taxon>Pseudomonadota</taxon>
        <taxon>Alphaproteobacteria</taxon>
        <taxon>Rhodobacterales</taxon>
        <taxon>Paracoccaceae</taxon>
        <taxon>Paracoccus</taxon>
    </lineage>
</organism>